<dbReference type="AlphaFoldDB" id="A0A650AP80"/>
<evidence type="ECO:0000256" key="1">
    <source>
        <dbReference type="ARBA" id="ARBA00010045"/>
    </source>
</evidence>
<geneLocation type="mitochondrion" evidence="3"/>
<name>A0A650AP80_CHLVU</name>
<dbReference type="NCBIfam" id="TIGR01453">
    <property type="entry name" value="grpIintron_endo"/>
    <property type="match status" value="1"/>
</dbReference>
<dbReference type="EMBL" id="MK948103">
    <property type="protein sequence ID" value="QGN75135.1"/>
    <property type="molecule type" value="Genomic_DNA"/>
</dbReference>
<keyword evidence="3" id="KW-0496">Mitochondrion</keyword>
<protein>
    <recommendedName>
        <fullName evidence="2">GIY-YIG domain-containing protein</fullName>
    </recommendedName>
</protein>
<dbReference type="GO" id="GO:0004519">
    <property type="term" value="F:endonuclease activity"/>
    <property type="evidence" value="ECO:0007669"/>
    <property type="project" value="InterPro"/>
</dbReference>
<reference evidence="3" key="1">
    <citation type="submission" date="2019-05" db="EMBL/GenBank/DDBJ databases">
        <title>Chlorella vulgaris UTEX259 complete mitochondrial genome.</title>
        <authorList>
            <person name="Wang Y."/>
            <person name="Xu X."/>
        </authorList>
    </citation>
    <scope>NUCLEOTIDE SEQUENCE</scope>
    <source>
        <strain evidence="3">UTEX259</strain>
    </source>
</reference>
<feature type="domain" description="GIY-YIG" evidence="2">
    <location>
        <begin position="21"/>
        <end position="110"/>
    </location>
</feature>
<dbReference type="InterPro" id="IPR003611">
    <property type="entry name" value="NUMOD3"/>
</dbReference>
<evidence type="ECO:0000313" key="3">
    <source>
        <dbReference type="EMBL" id="QGN75135.1"/>
    </source>
</evidence>
<dbReference type="GO" id="GO:0003677">
    <property type="term" value="F:DNA binding"/>
    <property type="evidence" value="ECO:0007669"/>
    <property type="project" value="InterPro"/>
</dbReference>
<accession>A0A650AP80</accession>
<organism evidence="3">
    <name type="scientific">Chlorella vulgaris</name>
    <name type="common">Green alga</name>
    <dbReference type="NCBI Taxonomy" id="3077"/>
    <lineage>
        <taxon>Eukaryota</taxon>
        <taxon>Viridiplantae</taxon>
        <taxon>Chlorophyta</taxon>
        <taxon>core chlorophytes</taxon>
        <taxon>Trebouxiophyceae</taxon>
        <taxon>Chlorellales</taxon>
        <taxon>Chlorellaceae</taxon>
        <taxon>Chlorella clade</taxon>
        <taxon>Chlorella</taxon>
    </lineage>
</organism>
<gene>
    <name evidence="3" type="primary">orf242</name>
</gene>
<dbReference type="PROSITE" id="PS50164">
    <property type="entry name" value="GIY_YIG"/>
    <property type="match status" value="1"/>
</dbReference>
<dbReference type="SMART" id="SM00465">
    <property type="entry name" value="GIYc"/>
    <property type="match status" value="1"/>
</dbReference>
<dbReference type="Gene3D" id="3.40.1440.10">
    <property type="entry name" value="GIY-YIG endonuclease"/>
    <property type="match status" value="1"/>
</dbReference>
<sequence>MYFQDLNNPEIIKKIKQLSQGKSGVYKITNLQNSKSYVGSAITKKATSNRLYARFRNHFFHHHKDFLLKRAIKKYGINSFSWEILEWTEIPSTRSRETWFIQNLFPEYNILLSAENSFGYSHTLETREKMKAGYSESRRQAVGLLNKGKKLSPEVRKKLSQAAFNRTAQQKQQHQKIMEEWNQKMFSKPTQILDGDTREILGRYSSLREACRVFQGNYRTFKRTVKSGKKIRCLNIYVEYSS</sequence>
<dbReference type="SMART" id="SM00496">
    <property type="entry name" value="IENR2"/>
    <property type="match status" value="2"/>
</dbReference>
<comment type="similarity">
    <text evidence="1">To endonucleases of group I introns of fungi and phage.</text>
</comment>
<dbReference type="InterPro" id="IPR000305">
    <property type="entry name" value="GIY-YIG_endonuc"/>
</dbReference>
<dbReference type="InterPro" id="IPR035901">
    <property type="entry name" value="GIY-YIG_endonuc_sf"/>
</dbReference>
<evidence type="ECO:0000259" key="2">
    <source>
        <dbReference type="PROSITE" id="PS50164"/>
    </source>
</evidence>
<dbReference type="CDD" id="cd10445">
    <property type="entry name" value="GIY-YIG_bI1_like"/>
    <property type="match status" value="1"/>
</dbReference>
<proteinExistence type="predicted"/>
<dbReference type="InterPro" id="IPR006350">
    <property type="entry name" value="Intron_endoG1"/>
</dbReference>
<dbReference type="SUPFAM" id="SSF82771">
    <property type="entry name" value="GIY-YIG endonuclease"/>
    <property type="match status" value="1"/>
</dbReference>